<gene>
    <name evidence="2" type="ORF">E2C01_094972</name>
</gene>
<comment type="caution">
    <text evidence="2">The sequence shown here is derived from an EMBL/GenBank/DDBJ whole genome shotgun (WGS) entry which is preliminary data.</text>
</comment>
<name>A0A5B7JNL2_PORTR</name>
<feature type="compositionally biased region" description="Low complexity" evidence="1">
    <location>
        <begin position="9"/>
        <end position="30"/>
    </location>
</feature>
<dbReference type="AlphaFoldDB" id="A0A5B7JNL2"/>
<protein>
    <submittedName>
        <fullName evidence="2">Uncharacterized protein</fullName>
    </submittedName>
</protein>
<evidence type="ECO:0000313" key="3">
    <source>
        <dbReference type="Proteomes" id="UP000324222"/>
    </source>
</evidence>
<evidence type="ECO:0000256" key="1">
    <source>
        <dbReference type="SAM" id="MobiDB-lite"/>
    </source>
</evidence>
<feature type="region of interest" description="Disordered" evidence="1">
    <location>
        <begin position="1"/>
        <end position="45"/>
    </location>
</feature>
<proteinExistence type="predicted"/>
<organism evidence="2 3">
    <name type="scientific">Portunus trituberculatus</name>
    <name type="common">Swimming crab</name>
    <name type="synonym">Neptunus trituberculatus</name>
    <dbReference type="NCBI Taxonomy" id="210409"/>
    <lineage>
        <taxon>Eukaryota</taxon>
        <taxon>Metazoa</taxon>
        <taxon>Ecdysozoa</taxon>
        <taxon>Arthropoda</taxon>
        <taxon>Crustacea</taxon>
        <taxon>Multicrustacea</taxon>
        <taxon>Malacostraca</taxon>
        <taxon>Eumalacostraca</taxon>
        <taxon>Eucarida</taxon>
        <taxon>Decapoda</taxon>
        <taxon>Pleocyemata</taxon>
        <taxon>Brachyura</taxon>
        <taxon>Eubrachyura</taxon>
        <taxon>Portunoidea</taxon>
        <taxon>Portunidae</taxon>
        <taxon>Portuninae</taxon>
        <taxon>Portunus</taxon>
    </lineage>
</organism>
<accession>A0A5B7JNL2</accession>
<reference evidence="2 3" key="1">
    <citation type="submission" date="2019-05" db="EMBL/GenBank/DDBJ databases">
        <title>Another draft genome of Portunus trituberculatus and its Hox gene families provides insights of decapod evolution.</title>
        <authorList>
            <person name="Jeong J.-H."/>
            <person name="Song I."/>
            <person name="Kim S."/>
            <person name="Choi T."/>
            <person name="Kim D."/>
            <person name="Ryu S."/>
            <person name="Kim W."/>
        </authorList>
    </citation>
    <scope>NUCLEOTIDE SEQUENCE [LARGE SCALE GENOMIC DNA]</scope>
    <source>
        <tissue evidence="2">Muscle</tissue>
    </source>
</reference>
<keyword evidence="3" id="KW-1185">Reference proteome</keyword>
<feature type="region of interest" description="Disordered" evidence="1">
    <location>
        <begin position="99"/>
        <end position="136"/>
    </location>
</feature>
<dbReference type="EMBL" id="VSRR010118843">
    <property type="protein sequence ID" value="MPC99551.1"/>
    <property type="molecule type" value="Genomic_DNA"/>
</dbReference>
<evidence type="ECO:0000313" key="2">
    <source>
        <dbReference type="EMBL" id="MPC99551.1"/>
    </source>
</evidence>
<dbReference type="Proteomes" id="UP000324222">
    <property type="component" value="Unassembled WGS sequence"/>
</dbReference>
<feature type="compositionally biased region" description="Basic residues" evidence="1">
    <location>
        <begin position="114"/>
        <end position="124"/>
    </location>
</feature>
<sequence>MASSQLYGAPHTPATPHTPDTPVEPDTPTELYPDPNTLRIGIGNSLGVGGGGASGGVGGVGRPPLPPAQRGYGVGYGAVGWSGGVDVESSYEPLFLATSEVPPTAPQAPQTGLLRRRSEHRRSGRRDNARRAASVGPAITPRPHQVCVWCLLLVLACGGILSLSLVQEFTSVVSLSSLFCPSL</sequence>